<dbReference type="InterPro" id="IPR006674">
    <property type="entry name" value="HD_domain"/>
</dbReference>
<organism evidence="3 4">
    <name type="scientific">Oceanospirillum multiglobuliferum</name>
    <dbReference type="NCBI Taxonomy" id="64969"/>
    <lineage>
        <taxon>Bacteria</taxon>
        <taxon>Pseudomonadati</taxon>
        <taxon>Pseudomonadota</taxon>
        <taxon>Gammaproteobacteria</taxon>
        <taxon>Oceanospirillales</taxon>
        <taxon>Oceanospirillaceae</taxon>
        <taxon>Oceanospirillum</taxon>
    </lineage>
</organism>
<evidence type="ECO:0000259" key="2">
    <source>
        <dbReference type="PROSITE" id="PS51832"/>
    </source>
</evidence>
<dbReference type="SMART" id="SM00471">
    <property type="entry name" value="HDc"/>
    <property type="match status" value="2"/>
</dbReference>
<dbReference type="PROSITE" id="PS51831">
    <property type="entry name" value="HD"/>
    <property type="match status" value="2"/>
</dbReference>
<dbReference type="GO" id="GO:0008081">
    <property type="term" value="F:phosphoric diester hydrolase activity"/>
    <property type="evidence" value="ECO:0007669"/>
    <property type="project" value="UniProtKB-ARBA"/>
</dbReference>
<dbReference type="CDD" id="cd00077">
    <property type="entry name" value="HDc"/>
    <property type="match status" value="2"/>
</dbReference>
<comment type="caution">
    <text evidence="3">The sequence shown here is derived from an EMBL/GenBank/DDBJ whole genome shotgun (WGS) entry which is preliminary data.</text>
</comment>
<keyword evidence="4" id="KW-1185">Reference proteome</keyword>
<dbReference type="RefSeq" id="WP_078744200.1">
    <property type="nucleotide sequence ID" value="NZ_FUXG01000003.1"/>
</dbReference>
<dbReference type="OrthoDB" id="9816273at2"/>
<reference evidence="3 4" key="1">
    <citation type="submission" date="2017-01" db="EMBL/GenBank/DDBJ databases">
        <title>Genome Sequencing of a Marine Spirillum, Oceanospirillum multiglobuliferum ATCC 33336, from Japan.</title>
        <authorList>
            <person name="Carney J.G."/>
            <person name="Trachtenberg A.M."/>
            <person name="Rheaume B.A."/>
            <person name="Linnane J.D."/>
            <person name="Pitts N.L."/>
            <person name="Mykles D.L."/>
            <person name="Maclea K.S."/>
        </authorList>
    </citation>
    <scope>NUCLEOTIDE SEQUENCE [LARGE SCALE GENOMIC DNA]</scope>
    <source>
        <strain evidence="3 4">ATCC 33336</strain>
    </source>
</reference>
<dbReference type="PANTHER" id="PTHR43155:SF1">
    <property type="entry name" value="3'3'-CGAMP-SPECIFIC PHOSPHODIESTERASE 1"/>
    <property type="match status" value="1"/>
</dbReference>
<proteinExistence type="predicted"/>
<sequence>MQENQSFKDLTLMISDVIDQVGVDDTQHGKRVGYMAWKCSEYLNIPEFEPTDILVAGLIHDIGVSSTQDHELLVTLLDWERANLHCIEGVKRLNNLSFYTQYIEVIQYHHTHWDELKKLPISDSSKQVASLIFMIDRVDALLFQYLADNPHDEPVHARESIHASLLEMDGFFNPVMIDVFVQASMIDAFWFNLEPNHLTRYLHAIDIPKQIVLDISALEAVALILAAAVDAKSPYTADHSLHVGALAAYIGQHFDLNSKRCQQLKIAGYLHDIGKLHIPDRILDKQGPLDAKEVMAMHRHGFEARDILEQVVPFQEIAQWACQHHEYLDGSGYPYHLRAADLPIESRILTVADIFQALAQNRPYRASMPADKIVTILLGLVQEGKIDPDVVHFVEQNKSLCWQIATQ</sequence>
<dbReference type="Gene3D" id="1.10.3210.10">
    <property type="entry name" value="Hypothetical protein af1432"/>
    <property type="match status" value="2"/>
</dbReference>
<dbReference type="Pfam" id="PF13487">
    <property type="entry name" value="HD_5"/>
    <property type="match status" value="1"/>
</dbReference>
<protein>
    <recommendedName>
        <fullName evidence="5">HD-GYP domain-containing protein</fullName>
    </recommendedName>
</protein>
<dbReference type="InterPro" id="IPR003607">
    <property type="entry name" value="HD/PDEase_dom"/>
</dbReference>
<dbReference type="SUPFAM" id="SSF109604">
    <property type="entry name" value="HD-domain/PDEase-like"/>
    <property type="match status" value="2"/>
</dbReference>
<dbReference type="Proteomes" id="UP000191418">
    <property type="component" value="Unassembled WGS sequence"/>
</dbReference>
<name>A0A1T4LYT7_9GAMM</name>
<evidence type="ECO:0008006" key="5">
    <source>
        <dbReference type="Google" id="ProtNLM"/>
    </source>
</evidence>
<dbReference type="AlphaFoldDB" id="A0A1T4LYT7"/>
<dbReference type="STRING" id="64969.SAMN02745127_00589"/>
<dbReference type="PANTHER" id="PTHR43155">
    <property type="entry name" value="CYCLIC DI-GMP PHOSPHODIESTERASE PA4108-RELATED"/>
    <property type="match status" value="1"/>
</dbReference>
<feature type="domain" description="HD" evidence="1">
    <location>
        <begin position="25"/>
        <end position="141"/>
    </location>
</feature>
<evidence type="ECO:0000313" key="4">
    <source>
        <dbReference type="Proteomes" id="UP000191418"/>
    </source>
</evidence>
<gene>
    <name evidence="3" type="ORF">BTE48_04865</name>
</gene>
<evidence type="ECO:0000313" key="3">
    <source>
        <dbReference type="EMBL" id="OPX56307.1"/>
    </source>
</evidence>
<dbReference type="EMBL" id="MTSM01000004">
    <property type="protein sequence ID" value="OPX56307.1"/>
    <property type="molecule type" value="Genomic_DNA"/>
</dbReference>
<dbReference type="PROSITE" id="PS51832">
    <property type="entry name" value="HD_GYP"/>
    <property type="match status" value="1"/>
</dbReference>
<accession>A0A1T4LYT7</accession>
<dbReference type="InterPro" id="IPR037522">
    <property type="entry name" value="HD_GYP_dom"/>
</dbReference>
<feature type="domain" description="HD" evidence="1">
    <location>
        <begin position="236"/>
        <end position="358"/>
    </location>
</feature>
<feature type="domain" description="HD-GYP" evidence="2">
    <location>
        <begin position="214"/>
        <end position="407"/>
    </location>
</feature>
<evidence type="ECO:0000259" key="1">
    <source>
        <dbReference type="PROSITE" id="PS51831"/>
    </source>
</evidence>
<dbReference type="Pfam" id="PF01966">
    <property type="entry name" value="HD"/>
    <property type="match status" value="1"/>
</dbReference>